<keyword evidence="5" id="KW-0720">Serine protease</keyword>
<accession>A0ABS5Q7Y8</accession>
<gene>
    <name evidence="8" type="ORF">KHU32_02425</name>
</gene>
<dbReference type="InterPro" id="IPR023302">
    <property type="entry name" value="Pept_S9A_N"/>
</dbReference>
<keyword evidence="9" id="KW-1185">Reference proteome</keyword>
<evidence type="ECO:0000313" key="9">
    <source>
        <dbReference type="Proteomes" id="UP000766336"/>
    </source>
</evidence>
<feature type="domain" description="Peptidase S9 prolyl oligopeptidase catalytic" evidence="6">
    <location>
        <begin position="473"/>
        <end position="680"/>
    </location>
</feature>
<dbReference type="Gene3D" id="3.40.50.1820">
    <property type="entry name" value="alpha/beta hydrolase"/>
    <property type="match status" value="1"/>
</dbReference>
<dbReference type="EC" id="3.4.21.26" evidence="2"/>
<dbReference type="InterPro" id="IPR002470">
    <property type="entry name" value="Peptidase_S9A"/>
</dbReference>
<sequence>MPAITYPKTERSDVREEHFGVTVADPYRWLENDVRADTKVADWVEDQNQVTDTYLDALPARKAFQDRMTELFDYERLSVPQKRGARYFYLRFAGSTGHGVLHVREGLDGADRVLIDPNAWSKDGSVALGEWSVSDDGEHLAYAVQDGGADWRTIRVLKVATGEILGDEVRWARFTALDWMKDGSGFFYCRYPEPEAGMALQASVENHAIYFHRLGTPQAEDRLLYATPDQPRLLHLFEITKDGRYAVIISSPGTMAAALTVVDLTEAAWRPRKLIEDFDNEWNVFGNRGTKLFIGTSRDAERRKLVTLDLAEANPVFTDLVGEREAVLTSAWLIGGRVLASYLVDAKTEILRYDLEGRPDGVVEQPGIGSVLGFQGDPDDPESFFVFTSYDAPTTVYRYDVETREASIWTKPQLPPGLDRIVVEQHFCTSKDGTRVPMFVMRRKDVTGPAPTLLYGYGGFSINLVPIYFPPYQAWVEQGGVLAVVNLRGGGEYGRAWHEAGRLGNKQNVFDDFIATAEYLQAQGIASPDGLAIKGESNGGLLVGAVVNQRPELFAAALPGVGVMDMLRYDRFTGGHLWLPEYGSPAEEAHFRNLMTYSPYHTIAQSKTYPAILVTTADMDDRVVPAHSFKYIAAVQAADLGPRPHLIHVETRSGHGMGKPTEKVIAEYADQWAFAARWTGLDVKPV</sequence>
<dbReference type="InterPro" id="IPR051167">
    <property type="entry name" value="Prolyl_oligopep/macrocyclase"/>
</dbReference>
<keyword evidence="3" id="KW-0645">Protease</keyword>
<evidence type="ECO:0000256" key="2">
    <source>
        <dbReference type="ARBA" id="ARBA00011897"/>
    </source>
</evidence>
<dbReference type="Pfam" id="PF02897">
    <property type="entry name" value="Peptidase_S9_N"/>
    <property type="match status" value="1"/>
</dbReference>
<dbReference type="RefSeq" id="WP_213668442.1">
    <property type="nucleotide sequence ID" value="NZ_JAHCDA010000001.1"/>
</dbReference>
<dbReference type="InterPro" id="IPR001375">
    <property type="entry name" value="Peptidase_S9_cat"/>
</dbReference>
<comment type="caution">
    <text evidence="8">The sequence shown here is derived from an EMBL/GenBank/DDBJ whole genome shotgun (WGS) entry which is preliminary data.</text>
</comment>
<feature type="domain" description="Peptidase S9A N-terminal" evidence="7">
    <location>
        <begin position="8"/>
        <end position="411"/>
    </location>
</feature>
<evidence type="ECO:0000256" key="1">
    <source>
        <dbReference type="ARBA" id="ARBA00001070"/>
    </source>
</evidence>
<dbReference type="EMBL" id="JAHCDA010000001">
    <property type="protein sequence ID" value="MBS7809775.1"/>
    <property type="molecule type" value="Genomic_DNA"/>
</dbReference>
<dbReference type="Proteomes" id="UP000766336">
    <property type="component" value="Unassembled WGS sequence"/>
</dbReference>
<evidence type="ECO:0000259" key="7">
    <source>
        <dbReference type="Pfam" id="PF02897"/>
    </source>
</evidence>
<dbReference type="Pfam" id="PF00326">
    <property type="entry name" value="Peptidase_S9"/>
    <property type="match status" value="1"/>
</dbReference>
<evidence type="ECO:0000256" key="4">
    <source>
        <dbReference type="ARBA" id="ARBA00022801"/>
    </source>
</evidence>
<evidence type="ECO:0000259" key="6">
    <source>
        <dbReference type="Pfam" id="PF00326"/>
    </source>
</evidence>
<evidence type="ECO:0000256" key="3">
    <source>
        <dbReference type="ARBA" id="ARBA00022670"/>
    </source>
</evidence>
<comment type="catalytic activity">
    <reaction evidence="1">
        <text>Hydrolysis of Pro-|-Xaa &gt;&gt; Ala-|-Xaa in oligopeptides.</text>
        <dbReference type="EC" id="3.4.21.26"/>
    </reaction>
</comment>
<reference evidence="8 9" key="1">
    <citation type="submission" date="2021-05" db="EMBL/GenBank/DDBJ databases">
        <title>Roseococcus sp. XZZS9, whole genome shotgun sequencing project.</title>
        <authorList>
            <person name="Zhao G."/>
            <person name="Shen L."/>
        </authorList>
    </citation>
    <scope>NUCLEOTIDE SEQUENCE [LARGE SCALE GENOMIC DNA]</scope>
    <source>
        <strain evidence="8 9">XZZS9</strain>
    </source>
</reference>
<dbReference type="Gene3D" id="2.130.10.120">
    <property type="entry name" value="Prolyl oligopeptidase, N-terminal domain"/>
    <property type="match status" value="1"/>
</dbReference>
<dbReference type="PANTHER" id="PTHR42881">
    <property type="entry name" value="PROLYL ENDOPEPTIDASE"/>
    <property type="match status" value="1"/>
</dbReference>
<dbReference type="PRINTS" id="PR00862">
    <property type="entry name" value="PROLIGOPTASE"/>
</dbReference>
<proteinExistence type="predicted"/>
<keyword evidence="4" id="KW-0378">Hydrolase</keyword>
<evidence type="ECO:0000256" key="5">
    <source>
        <dbReference type="ARBA" id="ARBA00022825"/>
    </source>
</evidence>
<organism evidence="8 9">
    <name type="scientific">Roseococcus pinisoli</name>
    <dbReference type="NCBI Taxonomy" id="2835040"/>
    <lineage>
        <taxon>Bacteria</taxon>
        <taxon>Pseudomonadati</taxon>
        <taxon>Pseudomonadota</taxon>
        <taxon>Alphaproteobacteria</taxon>
        <taxon>Acetobacterales</taxon>
        <taxon>Roseomonadaceae</taxon>
        <taxon>Roseococcus</taxon>
    </lineage>
</organism>
<evidence type="ECO:0000313" key="8">
    <source>
        <dbReference type="EMBL" id="MBS7809775.1"/>
    </source>
</evidence>
<dbReference type="SUPFAM" id="SSF50993">
    <property type="entry name" value="Peptidase/esterase 'gauge' domain"/>
    <property type="match status" value="1"/>
</dbReference>
<dbReference type="InterPro" id="IPR029058">
    <property type="entry name" value="AB_hydrolase_fold"/>
</dbReference>
<protein>
    <recommendedName>
        <fullName evidence="2">prolyl oligopeptidase</fullName>
        <ecNumber evidence="2">3.4.21.26</ecNumber>
    </recommendedName>
</protein>
<dbReference type="SUPFAM" id="SSF53474">
    <property type="entry name" value="alpha/beta-Hydrolases"/>
    <property type="match status" value="1"/>
</dbReference>
<name>A0ABS5Q7Y8_9PROT</name>
<dbReference type="PANTHER" id="PTHR42881:SF2">
    <property type="entry name" value="PROLYL ENDOPEPTIDASE"/>
    <property type="match status" value="1"/>
</dbReference>